<evidence type="ECO:0000313" key="2">
    <source>
        <dbReference type="WBParaSite" id="MBELARI_LOCUS20104"/>
    </source>
</evidence>
<dbReference type="WBParaSite" id="MBELARI_LOCUS20104">
    <property type="protein sequence ID" value="MBELARI_LOCUS20104"/>
    <property type="gene ID" value="MBELARI_LOCUS20104"/>
</dbReference>
<name>A0AAF3F2P4_9BILA</name>
<keyword evidence="1" id="KW-1185">Reference proteome</keyword>
<reference evidence="2" key="1">
    <citation type="submission" date="2024-02" db="UniProtKB">
        <authorList>
            <consortium name="WormBaseParasite"/>
        </authorList>
    </citation>
    <scope>IDENTIFICATION</scope>
</reference>
<dbReference type="Proteomes" id="UP000887575">
    <property type="component" value="Unassembled WGS sequence"/>
</dbReference>
<organism evidence="1 2">
    <name type="scientific">Mesorhabditis belari</name>
    <dbReference type="NCBI Taxonomy" id="2138241"/>
    <lineage>
        <taxon>Eukaryota</taxon>
        <taxon>Metazoa</taxon>
        <taxon>Ecdysozoa</taxon>
        <taxon>Nematoda</taxon>
        <taxon>Chromadorea</taxon>
        <taxon>Rhabditida</taxon>
        <taxon>Rhabditina</taxon>
        <taxon>Rhabditomorpha</taxon>
        <taxon>Rhabditoidea</taxon>
        <taxon>Rhabditidae</taxon>
        <taxon>Mesorhabditinae</taxon>
        <taxon>Mesorhabditis</taxon>
    </lineage>
</organism>
<sequence length="150" mass="17410">MPVHSQENLELKKSLDAIRDEIDGWIMIQKVAELRNEEQQTKIMAPLNAKNPILQSTLPQDLVHAVAKMFHKTSDVESLLRENGNLQSQIDWITNELEFETGMIKDLRALCLLETSRLKQEEQFWSEQVEITNKLATEVQELEKMLEQPL</sequence>
<dbReference type="AlphaFoldDB" id="A0AAF3F2P4"/>
<protein>
    <submittedName>
        <fullName evidence="2">Uncharacterized protein</fullName>
    </submittedName>
</protein>
<proteinExistence type="predicted"/>
<evidence type="ECO:0000313" key="1">
    <source>
        <dbReference type="Proteomes" id="UP000887575"/>
    </source>
</evidence>
<accession>A0AAF3F2P4</accession>